<evidence type="ECO:0000313" key="2">
    <source>
        <dbReference type="EMBL" id="WIV59249.1"/>
    </source>
</evidence>
<dbReference type="EMBL" id="CP127173">
    <property type="protein sequence ID" value="WIV59249.1"/>
    <property type="molecule type" value="Genomic_DNA"/>
</dbReference>
<dbReference type="Proteomes" id="UP001227101">
    <property type="component" value="Chromosome"/>
</dbReference>
<evidence type="ECO:0000313" key="3">
    <source>
        <dbReference type="Proteomes" id="UP001227101"/>
    </source>
</evidence>
<organism evidence="2 3">
    <name type="scientific">Amycolatopsis nalaikhensis</name>
    <dbReference type="NCBI Taxonomy" id="715472"/>
    <lineage>
        <taxon>Bacteria</taxon>
        <taxon>Bacillati</taxon>
        <taxon>Actinomycetota</taxon>
        <taxon>Actinomycetes</taxon>
        <taxon>Pseudonocardiales</taxon>
        <taxon>Pseudonocardiaceae</taxon>
        <taxon>Amycolatopsis</taxon>
    </lineage>
</organism>
<proteinExistence type="predicted"/>
<name>A0ABY8XUD7_9PSEU</name>
<keyword evidence="3" id="KW-1185">Reference proteome</keyword>
<keyword evidence="1" id="KW-0812">Transmembrane</keyword>
<protein>
    <submittedName>
        <fullName evidence="2">Uncharacterized protein</fullName>
    </submittedName>
</protein>
<accession>A0ABY8XUD7</accession>
<feature type="transmembrane region" description="Helical" evidence="1">
    <location>
        <begin position="12"/>
        <end position="31"/>
    </location>
</feature>
<keyword evidence="1" id="KW-1133">Transmembrane helix</keyword>
<gene>
    <name evidence="2" type="ORF">QP939_11775</name>
</gene>
<reference evidence="2 3" key="1">
    <citation type="submission" date="2023-06" db="EMBL/GenBank/DDBJ databases">
        <authorList>
            <person name="Oyuntsetseg B."/>
            <person name="Kim S.B."/>
        </authorList>
    </citation>
    <scope>NUCLEOTIDE SEQUENCE [LARGE SCALE GENOMIC DNA]</scope>
    <source>
        <strain evidence="2 3">2-2</strain>
    </source>
</reference>
<feature type="transmembrane region" description="Helical" evidence="1">
    <location>
        <begin position="37"/>
        <end position="57"/>
    </location>
</feature>
<sequence length="58" mass="6008">MRRFLLDSRGVLRPAVMVIAVLVVVGVVLGLASLGGWAGMAGILLVLGACLLVMVRFG</sequence>
<dbReference type="RefSeq" id="WP_285456756.1">
    <property type="nucleotide sequence ID" value="NZ_CP127173.1"/>
</dbReference>
<keyword evidence="1" id="KW-0472">Membrane</keyword>
<evidence type="ECO:0000256" key="1">
    <source>
        <dbReference type="SAM" id="Phobius"/>
    </source>
</evidence>